<evidence type="ECO:0000313" key="9">
    <source>
        <dbReference type="Proteomes" id="UP000175691"/>
    </source>
</evidence>
<evidence type="ECO:0000256" key="5">
    <source>
        <dbReference type="ARBA" id="ARBA00023136"/>
    </source>
</evidence>
<keyword evidence="4 6" id="KW-1133">Transmembrane helix</keyword>
<evidence type="ECO:0000259" key="7">
    <source>
        <dbReference type="Pfam" id="PF09335"/>
    </source>
</evidence>
<feature type="transmembrane region" description="Helical" evidence="6">
    <location>
        <begin position="166"/>
        <end position="186"/>
    </location>
</feature>
<dbReference type="AlphaFoldDB" id="A0A1E7ZGC1"/>
<comment type="subcellular location">
    <subcellularLocation>
        <location evidence="1 6">Cell membrane</location>
        <topology evidence="1 6">Multi-pass membrane protein</topology>
    </subcellularLocation>
</comment>
<feature type="domain" description="VTT" evidence="7">
    <location>
        <begin position="73"/>
        <end position="187"/>
    </location>
</feature>
<evidence type="ECO:0000256" key="1">
    <source>
        <dbReference type="ARBA" id="ARBA00004651"/>
    </source>
</evidence>
<accession>A0A1E7ZGC1</accession>
<evidence type="ECO:0000313" key="8">
    <source>
        <dbReference type="EMBL" id="OFC72504.1"/>
    </source>
</evidence>
<dbReference type="EMBL" id="MDHN01000004">
    <property type="protein sequence ID" value="OFC72504.1"/>
    <property type="molecule type" value="Genomic_DNA"/>
</dbReference>
<keyword evidence="3 6" id="KW-0812">Transmembrane</keyword>
<keyword evidence="9" id="KW-1185">Reference proteome</keyword>
<feature type="transmembrane region" description="Helical" evidence="6">
    <location>
        <begin position="198"/>
        <end position="216"/>
    </location>
</feature>
<sequence length="243" mass="26321">MKAVVSKYAPKSAIRNLTVVLLVLFAASELLNQLPALTGFDQTWIDAHTRNNGVTGTVLFLAIATGLLSVGMPRQVVAFLAGYAFGFTEGFIYATLAATISCACCFTVSRLWARRWVNNRYPSKIAKINGFLQKHCFLKTIVIRLLPIGNNLLTNLAAGVTTVKPAPFIFGSAIGYIPQMMIFSLMGKGVVVQSSWKMALSVGLLCLSALLGVYLYRQFKAGTNLDDSDKTVTTTLPSGLEKQ</sequence>
<dbReference type="Pfam" id="PF09335">
    <property type="entry name" value="VTT_dom"/>
    <property type="match status" value="1"/>
</dbReference>
<keyword evidence="2 6" id="KW-1003">Cell membrane</keyword>
<comment type="caution">
    <text evidence="8">The sequence shown here is derived from an EMBL/GenBank/DDBJ whole genome shotgun (WGS) entry which is preliminary data.</text>
</comment>
<evidence type="ECO:0000256" key="2">
    <source>
        <dbReference type="ARBA" id="ARBA00022475"/>
    </source>
</evidence>
<feature type="transmembrane region" description="Helical" evidence="6">
    <location>
        <begin position="91"/>
        <end position="113"/>
    </location>
</feature>
<dbReference type="InterPro" id="IPR032816">
    <property type="entry name" value="VTT_dom"/>
</dbReference>
<keyword evidence="5 6" id="KW-0472">Membrane</keyword>
<reference evidence="8 9" key="1">
    <citation type="submission" date="2016-08" db="EMBL/GenBank/DDBJ databases">
        <authorList>
            <person name="Seilhamer J.J."/>
        </authorList>
    </citation>
    <scope>NUCLEOTIDE SEQUENCE [LARGE SCALE GENOMIC DNA]</scope>
    <source>
        <strain evidence="8 9">KCTC 42603</strain>
    </source>
</reference>
<feature type="transmembrane region" description="Helical" evidence="6">
    <location>
        <begin position="141"/>
        <end position="160"/>
    </location>
</feature>
<feature type="transmembrane region" description="Helical" evidence="6">
    <location>
        <begin position="52"/>
        <end position="71"/>
    </location>
</feature>
<dbReference type="PANTHER" id="PTHR12677:SF59">
    <property type="entry name" value="GOLGI APPARATUS MEMBRANE PROTEIN TVP38-RELATED"/>
    <property type="match status" value="1"/>
</dbReference>
<comment type="similarity">
    <text evidence="6">Belongs to the TVP38/TMEM64 family.</text>
</comment>
<evidence type="ECO:0000256" key="4">
    <source>
        <dbReference type="ARBA" id="ARBA00022989"/>
    </source>
</evidence>
<dbReference type="GO" id="GO:0005886">
    <property type="term" value="C:plasma membrane"/>
    <property type="evidence" value="ECO:0007669"/>
    <property type="project" value="UniProtKB-SubCell"/>
</dbReference>
<dbReference type="STRING" id="1656094.BFC18_02810"/>
<evidence type="ECO:0000256" key="3">
    <source>
        <dbReference type="ARBA" id="ARBA00022692"/>
    </source>
</evidence>
<dbReference type="RefSeq" id="WP_070123418.1">
    <property type="nucleotide sequence ID" value="NZ_MDHN01000004.1"/>
</dbReference>
<gene>
    <name evidence="8" type="ORF">BFC18_02810</name>
</gene>
<dbReference type="Proteomes" id="UP000175691">
    <property type="component" value="Unassembled WGS sequence"/>
</dbReference>
<organism evidence="8 9">
    <name type="scientific">Alteromonas confluentis</name>
    <dbReference type="NCBI Taxonomy" id="1656094"/>
    <lineage>
        <taxon>Bacteria</taxon>
        <taxon>Pseudomonadati</taxon>
        <taxon>Pseudomonadota</taxon>
        <taxon>Gammaproteobacteria</taxon>
        <taxon>Alteromonadales</taxon>
        <taxon>Alteromonadaceae</taxon>
        <taxon>Alteromonas/Salinimonas group</taxon>
        <taxon>Alteromonas</taxon>
    </lineage>
</organism>
<dbReference type="PANTHER" id="PTHR12677">
    <property type="entry name" value="GOLGI APPARATUS MEMBRANE PROTEIN TVP38-RELATED"/>
    <property type="match status" value="1"/>
</dbReference>
<name>A0A1E7ZGC1_9ALTE</name>
<protein>
    <recommendedName>
        <fullName evidence="6">TVP38/TMEM64 family membrane protein</fullName>
    </recommendedName>
</protein>
<proteinExistence type="inferred from homology"/>
<dbReference type="InterPro" id="IPR015414">
    <property type="entry name" value="TMEM64"/>
</dbReference>
<evidence type="ECO:0000256" key="6">
    <source>
        <dbReference type="RuleBase" id="RU366058"/>
    </source>
</evidence>